<keyword evidence="3" id="KW-0808">Transferase</keyword>
<dbReference type="GO" id="GO:0016020">
    <property type="term" value="C:membrane"/>
    <property type="evidence" value="ECO:0007669"/>
    <property type="project" value="UniProtKB-SubCell"/>
</dbReference>
<evidence type="ECO:0000256" key="4">
    <source>
        <dbReference type="ARBA" id="ARBA00022692"/>
    </source>
</evidence>
<evidence type="ECO:0000256" key="2">
    <source>
        <dbReference type="ARBA" id="ARBA00022676"/>
    </source>
</evidence>
<dbReference type="InterPro" id="IPR049625">
    <property type="entry name" value="Glyco_transf_61_cat"/>
</dbReference>
<keyword evidence="10" id="KW-1185">Reference proteome</keyword>
<dbReference type="PANTHER" id="PTHR20961">
    <property type="entry name" value="GLYCOSYLTRANSFERASE"/>
    <property type="match status" value="1"/>
</dbReference>
<dbReference type="GO" id="GO:0016757">
    <property type="term" value="F:glycosyltransferase activity"/>
    <property type="evidence" value="ECO:0007669"/>
    <property type="project" value="UniProtKB-KW"/>
</dbReference>
<keyword evidence="5" id="KW-1133">Transmembrane helix</keyword>
<evidence type="ECO:0000313" key="10">
    <source>
        <dbReference type="Proteomes" id="UP000218209"/>
    </source>
</evidence>
<evidence type="ECO:0000256" key="6">
    <source>
        <dbReference type="ARBA" id="ARBA00023136"/>
    </source>
</evidence>
<accession>A0A1X6NQA1</accession>
<dbReference type="Pfam" id="PF04577">
    <property type="entry name" value="Glyco_transf_61"/>
    <property type="match status" value="1"/>
</dbReference>
<dbReference type="OrthoDB" id="529273at2759"/>
<dbReference type="AlphaFoldDB" id="A0A1X6NQA1"/>
<evidence type="ECO:0000256" key="3">
    <source>
        <dbReference type="ARBA" id="ARBA00022679"/>
    </source>
</evidence>
<keyword evidence="4" id="KW-0812">Transmembrane</keyword>
<keyword evidence="6" id="KW-0472">Membrane</keyword>
<comment type="subcellular location">
    <subcellularLocation>
        <location evidence="1">Membrane</location>
        <topology evidence="1">Single-pass membrane protein</topology>
    </subcellularLocation>
</comment>
<evidence type="ECO:0000256" key="1">
    <source>
        <dbReference type="ARBA" id="ARBA00004167"/>
    </source>
</evidence>
<sequence length="405" mass="42577">MFAPLARECTSSIEAWWAREAELPEPEQKPASWLSALSDGDKVAWWEGDTVFLRLGAASRSVAHYATRIFFLHQVLSNPTAYGAPAGGFSNVVVVALPELAKKLRYRRSWHHGLLAAVVHPAVPQFRLRDVADAVGAPAADRASMRVYVSAGVENLARGRRVPCFRRAVLPGQLDARFFVPDGDGPGAASAAAYAEPTFDTAVGATPWADVARFRLQLAGSVGAAAPPPLRRTLLYVTRAGQPRSFDAASEAAFGDALAAAAAAAGFAYTRVAMAAASFREQVDVASAAGVMVGVHGAQLAASIFLPPGAVLVEVFPYRFAHRLYRGGCGAGLKYLSLALEAGTEWPALAAHGGDAAACVATDAACRDHYRSDDRPLGWGGGDAAVLRERLAMAFGHVVARTGTA</sequence>
<dbReference type="Proteomes" id="UP000218209">
    <property type="component" value="Unassembled WGS sequence"/>
</dbReference>
<evidence type="ECO:0000256" key="5">
    <source>
        <dbReference type="ARBA" id="ARBA00022989"/>
    </source>
</evidence>
<dbReference type="PANTHER" id="PTHR20961:SF38">
    <property type="entry name" value="PROTEIN O-LINKED-MANNOSE BETA-1,4-N-ACETYLGLUCOSAMINYLTRANSFERASE 2"/>
    <property type="match status" value="1"/>
</dbReference>
<gene>
    <name evidence="9" type="ORF">BU14_0672s0007</name>
</gene>
<reference evidence="9 10" key="1">
    <citation type="submission" date="2017-03" db="EMBL/GenBank/DDBJ databases">
        <title>WGS assembly of Porphyra umbilicalis.</title>
        <authorList>
            <person name="Brawley S.H."/>
            <person name="Blouin N.A."/>
            <person name="Ficko-Blean E."/>
            <person name="Wheeler G.L."/>
            <person name="Lohr M."/>
            <person name="Goodson H.V."/>
            <person name="Jenkins J.W."/>
            <person name="Blaby-Haas C.E."/>
            <person name="Helliwell K.E."/>
            <person name="Chan C."/>
            <person name="Marriage T."/>
            <person name="Bhattacharya D."/>
            <person name="Klein A.S."/>
            <person name="Badis Y."/>
            <person name="Brodie J."/>
            <person name="Cao Y."/>
            <person name="Collen J."/>
            <person name="Dittami S.M."/>
            <person name="Gachon C.M."/>
            <person name="Green B.R."/>
            <person name="Karpowicz S."/>
            <person name="Kim J.W."/>
            <person name="Kudahl U."/>
            <person name="Lin S."/>
            <person name="Michel G."/>
            <person name="Mittag M."/>
            <person name="Olson B.J."/>
            <person name="Pangilinan J."/>
            <person name="Peng Y."/>
            <person name="Qiu H."/>
            <person name="Shu S."/>
            <person name="Singer J.T."/>
            <person name="Smith A.G."/>
            <person name="Sprecher B.N."/>
            <person name="Wagner V."/>
            <person name="Wang W."/>
            <person name="Wang Z.-Y."/>
            <person name="Yan J."/>
            <person name="Yarish C."/>
            <person name="Zoeuner-Riek S."/>
            <person name="Zhuang Y."/>
            <person name="Zou Y."/>
            <person name="Lindquist E.A."/>
            <person name="Grimwood J."/>
            <person name="Barry K."/>
            <person name="Rokhsar D.S."/>
            <person name="Schmutz J."/>
            <person name="Stiller J.W."/>
            <person name="Grossman A.R."/>
            <person name="Prochnik S.E."/>
        </authorList>
    </citation>
    <scope>NUCLEOTIDE SEQUENCE [LARGE SCALE GENOMIC DNA]</scope>
    <source>
        <strain evidence="9">4086291</strain>
    </source>
</reference>
<evidence type="ECO:0000259" key="8">
    <source>
        <dbReference type="Pfam" id="PF04577"/>
    </source>
</evidence>
<keyword evidence="7" id="KW-0325">Glycoprotein</keyword>
<proteinExistence type="predicted"/>
<feature type="domain" description="Glycosyltransferase 61 catalytic" evidence="8">
    <location>
        <begin position="232"/>
        <end position="313"/>
    </location>
</feature>
<name>A0A1X6NQA1_PORUM</name>
<evidence type="ECO:0000313" key="9">
    <source>
        <dbReference type="EMBL" id="OSX70767.1"/>
    </source>
</evidence>
<keyword evidence="2" id="KW-0328">Glycosyltransferase</keyword>
<protein>
    <recommendedName>
        <fullName evidence="8">Glycosyltransferase 61 catalytic domain-containing protein</fullName>
    </recommendedName>
</protein>
<evidence type="ECO:0000256" key="7">
    <source>
        <dbReference type="ARBA" id="ARBA00023180"/>
    </source>
</evidence>
<dbReference type="InterPro" id="IPR007657">
    <property type="entry name" value="Glycosyltransferase_61"/>
</dbReference>
<organism evidence="9 10">
    <name type="scientific">Porphyra umbilicalis</name>
    <name type="common">Purple laver</name>
    <name type="synonym">Red alga</name>
    <dbReference type="NCBI Taxonomy" id="2786"/>
    <lineage>
        <taxon>Eukaryota</taxon>
        <taxon>Rhodophyta</taxon>
        <taxon>Bangiophyceae</taxon>
        <taxon>Bangiales</taxon>
        <taxon>Bangiaceae</taxon>
        <taxon>Porphyra</taxon>
    </lineage>
</organism>
<dbReference type="EMBL" id="KV919213">
    <property type="protein sequence ID" value="OSX70767.1"/>
    <property type="molecule type" value="Genomic_DNA"/>
</dbReference>